<dbReference type="InterPro" id="IPR007253">
    <property type="entry name" value="Cell_wall-bd_2"/>
</dbReference>
<dbReference type="AlphaFoldDB" id="A0A1E8EVH8"/>
<dbReference type="PATRIC" id="fig|1121290.3.peg.2221"/>
<dbReference type="Pfam" id="PF04122">
    <property type="entry name" value="CW_binding_2"/>
    <property type="match status" value="3"/>
</dbReference>
<keyword evidence="1" id="KW-0732">Signal</keyword>
<dbReference type="OrthoDB" id="2077808at2"/>
<dbReference type="EC" id="3.5.1.28" evidence="2"/>
<keyword evidence="3" id="KW-1185">Reference proteome</keyword>
<name>A0A1E8EVH8_9CLOT</name>
<reference evidence="2 3" key="1">
    <citation type="submission" date="2016-06" db="EMBL/GenBank/DDBJ databases">
        <title>Genome sequence of Clostridium acetireducens DSM 10703.</title>
        <authorList>
            <person name="Poehlein A."/>
            <person name="Fluechter S."/>
            <person name="Duerre P."/>
            <person name="Daniel R."/>
        </authorList>
    </citation>
    <scope>NUCLEOTIDE SEQUENCE [LARGE SCALE GENOMIC DNA]</scope>
    <source>
        <strain evidence="2 3">DSM 10703</strain>
    </source>
</reference>
<feature type="signal peptide" evidence="1">
    <location>
        <begin position="1"/>
        <end position="32"/>
    </location>
</feature>
<dbReference type="STRING" id="1121290.CLAOCE_22040"/>
<gene>
    <name evidence="2" type="primary">lytC_13</name>
    <name evidence="2" type="ORF">CLOACE_22040</name>
</gene>
<evidence type="ECO:0000313" key="3">
    <source>
        <dbReference type="Proteomes" id="UP000175744"/>
    </source>
</evidence>
<dbReference type="GO" id="GO:0008745">
    <property type="term" value="F:N-acetylmuramoyl-L-alanine amidase activity"/>
    <property type="evidence" value="ECO:0007669"/>
    <property type="project" value="UniProtKB-EC"/>
</dbReference>
<dbReference type="Gene3D" id="3.40.50.12090">
    <property type="match status" value="2"/>
</dbReference>
<keyword evidence="2" id="KW-0378">Hydrolase</keyword>
<comment type="caution">
    <text evidence="2">The sequence shown here is derived from an EMBL/GenBank/DDBJ whole genome shotgun (WGS) entry which is preliminary data.</text>
</comment>
<protein>
    <submittedName>
        <fullName evidence="2">N-acetylmuramoyl-L-alanine amidase LytC</fullName>
        <ecNumber evidence="2">3.5.1.28</ecNumber>
    </submittedName>
</protein>
<dbReference type="PANTHER" id="PTHR30032">
    <property type="entry name" value="N-ACETYLMURAMOYL-L-ALANINE AMIDASE-RELATED"/>
    <property type="match status" value="1"/>
</dbReference>
<proteinExistence type="predicted"/>
<dbReference type="EMBL" id="LZFO01000051">
    <property type="protein sequence ID" value="OFH99525.1"/>
    <property type="molecule type" value="Genomic_DNA"/>
</dbReference>
<dbReference type="Proteomes" id="UP000175744">
    <property type="component" value="Unassembled WGS sequence"/>
</dbReference>
<dbReference type="Gene3D" id="2.60.40.1080">
    <property type="match status" value="1"/>
</dbReference>
<accession>A0A1E8EVH8</accession>
<sequence length="992" mass="108401">MNKKTGKALASTAVTMLVMAAALNTTNFNAKAAEVDRVGGQNRIETANNLAKSTFKSANTVILVNGWGYADAVSAAPLSKKLNAPILLTKNQGYLEKEVKDAIKDLGAKKIVIVGGNGVISDKIKNELSNKYSVERIAGVKDKTRMGTNAKVAEEILKGSSVDTAILVNGQDGYADALSVASIAAGKGYPVLFASSKNVADSVKNVIKQKGLKVLVVGGSGVLPHKVINSVSGNRIASGADRFETNLKVLDYFKDSLDFENMYVAAGGKTSYEFADALVASSAAAKNGAPVVLTGIGANYNQKSNAANFIKNNKKDKTKVVLVGGEASIDRDVAEDIKSKVKKEEDNSNNNNLSEIKSVEGVTDLIDYTKSGKLCLDLKVNNRNFDLDEIRNAGYEIEFQSSEEIFEDERKTSKTGELLKGKEGDKDVKNGTGLAGLYTYNPSKTDDFSYKVVISKNGSIVAESKEVFVDVINGENTATKINDYVLKLYEDVDEDKMDEDQITIYSNTLIAGEKVFITDVKANTVDGKENAKITDFTLESSNPFIATVGEDTIDGEDYKVIKAVADGNTTITIKSGNFRKQINIKVLKKNDDTKRKVSKAALDVPNIKMAQGGKATFEVSLFDQYGDPIREAEEREDFTVKDTIKSNRDNSEIARVDVKYKEGFTGTDEKGRFDVEIESTGNKTDNGKLEIYKKNGARVASIPVEISGEVLYDHVSLEAKDSKSKDLTLDINAEAADKNSQDVVELKLNEYTKNNVLISSCDGSLDSLQSKDGKHTFKVEVQPDNNNSIDEDDDDDLFEVDLEDNDTITVKFKRTEENLKKVNLGTVSVVVKEGGIIRDHKKIKIVDSSPKIKRVDYVRNVEISSDYIPISSIISMDSDHKIINNSIQLEGSAGDGKIKINDDGIIYINTDVDDSQDDDDFDAYDIYLGRLSIAYKDGDLELADKEEDRISNHEFKLDRISGKDINGTVTIGVIRQHETTPFKMVDVKVKQK</sequence>
<dbReference type="PANTHER" id="PTHR30032:SF8">
    <property type="entry name" value="GERMINATION-SPECIFIC N-ACETYLMURAMOYL-L-ALANINE AMIDASE"/>
    <property type="match status" value="1"/>
</dbReference>
<organism evidence="2 3">
    <name type="scientific">Clostridium acetireducens DSM 10703</name>
    <dbReference type="NCBI Taxonomy" id="1121290"/>
    <lineage>
        <taxon>Bacteria</taxon>
        <taxon>Bacillati</taxon>
        <taxon>Bacillota</taxon>
        <taxon>Clostridia</taxon>
        <taxon>Eubacteriales</taxon>
        <taxon>Clostridiaceae</taxon>
        <taxon>Clostridium</taxon>
    </lineage>
</organism>
<dbReference type="InterPro" id="IPR051922">
    <property type="entry name" value="Bact_Sporulation_Assoc"/>
</dbReference>
<evidence type="ECO:0000256" key="1">
    <source>
        <dbReference type="SAM" id="SignalP"/>
    </source>
</evidence>
<evidence type="ECO:0000313" key="2">
    <source>
        <dbReference type="EMBL" id="OFH99525.1"/>
    </source>
</evidence>
<feature type="chain" id="PRO_5009213641" evidence="1">
    <location>
        <begin position="33"/>
        <end position="992"/>
    </location>
</feature>